<accession>A0ABR3NBY2</accession>
<feature type="coiled-coil region" evidence="3">
    <location>
        <begin position="941"/>
        <end position="975"/>
    </location>
</feature>
<evidence type="ECO:0000256" key="1">
    <source>
        <dbReference type="ARBA" id="ARBA00008535"/>
    </source>
</evidence>
<keyword evidence="2" id="KW-0547">Nucleotide-binding</keyword>
<evidence type="ECO:0000256" key="4">
    <source>
        <dbReference type="SAM" id="MobiDB-lite"/>
    </source>
</evidence>
<dbReference type="PANTHER" id="PTHR32046:SF11">
    <property type="entry name" value="IMMUNE-ASSOCIATED NUCLEOTIDE-BINDING PROTEIN 10-LIKE"/>
    <property type="match status" value="1"/>
</dbReference>
<dbReference type="PROSITE" id="PS00675">
    <property type="entry name" value="SIGMA54_INTERACT_1"/>
    <property type="match status" value="1"/>
</dbReference>
<gene>
    <name evidence="7" type="ORF">QQF64_027286</name>
</gene>
<feature type="coiled-coil region" evidence="3">
    <location>
        <begin position="299"/>
        <end position="343"/>
    </location>
</feature>
<evidence type="ECO:0000259" key="6">
    <source>
        <dbReference type="Pfam" id="PF04548"/>
    </source>
</evidence>
<evidence type="ECO:0000256" key="2">
    <source>
        <dbReference type="ARBA" id="ARBA00022741"/>
    </source>
</evidence>
<dbReference type="EMBL" id="JAYMGO010000005">
    <property type="protein sequence ID" value="KAL1274472.1"/>
    <property type="molecule type" value="Genomic_DNA"/>
</dbReference>
<feature type="domain" description="AIG1-type G" evidence="6">
    <location>
        <begin position="803"/>
        <end position="957"/>
    </location>
</feature>
<dbReference type="Gene3D" id="3.40.50.300">
    <property type="entry name" value="P-loop containing nucleotide triphosphate hydrolases"/>
    <property type="match status" value="2"/>
</dbReference>
<comment type="similarity">
    <text evidence="1">Belongs to the TRAFAC class TrmE-Era-EngA-EngB-Septin-like GTPase superfamily. AIG1/Toc34/Toc159-like paraseptin GTPase family. IAN subfamily.</text>
</comment>
<dbReference type="InterPro" id="IPR025662">
    <property type="entry name" value="Sigma_54_int_dom_ATP-bd_1"/>
</dbReference>
<feature type="coiled-coil region" evidence="3">
    <location>
        <begin position="446"/>
        <end position="473"/>
    </location>
</feature>
<evidence type="ECO:0000256" key="5">
    <source>
        <dbReference type="SAM" id="Phobius"/>
    </source>
</evidence>
<feature type="compositionally biased region" description="Basic and acidic residues" evidence="4">
    <location>
        <begin position="12"/>
        <end position="25"/>
    </location>
</feature>
<proteinExistence type="inferred from homology"/>
<feature type="domain" description="AIG1-type G" evidence="6">
    <location>
        <begin position="69"/>
        <end position="273"/>
    </location>
</feature>
<evidence type="ECO:0000313" key="8">
    <source>
        <dbReference type="Proteomes" id="UP001558613"/>
    </source>
</evidence>
<feature type="transmembrane region" description="Helical" evidence="5">
    <location>
        <begin position="638"/>
        <end position="657"/>
    </location>
</feature>
<keyword evidence="5" id="KW-1133">Transmembrane helix</keyword>
<keyword evidence="5" id="KW-0472">Membrane</keyword>
<keyword evidence="8" id="KW-1185">Reference proteome</keyword>
<feature type="transmembrane region" description="Helical" evidence="5">
    <location>
        <begin position="980"/>
        <end position="1010"/>
    </location>
</feature>
<dbReference type="SUPFAM" id="SSF52540">
    <property type="entry name" value="P-loop containing nucleoside triphosphate hydrolases"/>
    <property type="match status" value="2"/>
</dbReference>
<dbReference type="PANTHER" id="PTHR32046">
    <property type="entry name" value="G DOMAIN-CONTAINING PROTEIN"/>
    <property type="match status" value="1"/>
</dbReference>
<dbReference type="Proteomes" id="UP001558613">
    <property type="component" value="Unassembled WGS sequence"/>
</dbReference>
<comment type="caution">
    <text evidence="7">The sequence shown here is derived from an EMBL/GenBank/DDBJ whole genome shotgun (WGS) entry which is preliminary data.</text>
</comment>
<feature type="transmembrane region" description="Helical" evidence="5">
    <location>
        <begin position="663"/>
        <end position="688"/>
    </location>
</feature>
<protein>
    <recommendedName>
        <fullName evidence="6">AIG1-type G domain-containing protein</fullName>
    </recommendedName>
</protein>
<evidence type="ECO:0000313" key="7">
    <source>
        <dbReference type="EMBL" id="KAL1274472.1"/>
    </source>
</evidence>
<dbReference type="InterPro" id="IPR027417">
    <property type="entry name" value="P-loop_NTPase"/>
</dbReference>
<evidence type="ECO:0000256" key="3">
    <source>
        <dbReference type="SAM" id="Coils"/>
    </source>
</evidence>
<organism evidence="7 8">
    <name type="scientific">Cirrhinus molitorella</name>
    <name type="common">mud carp</name>
    <dbReference type="NCBI Taxonomy" id="172907"/>
    <lineage>
        <taxon>Eukaryota</taxon>
        <taxon>Metazoa</taxon>
        <taxon>Chordata</taxon>
        <taxon>Craniata</taxon>
        <taxon>Vertebrata</taxon>
        <taxon>Euteleostomi</taxon>
        <taxon>Actinopterygii</taxon>
        <taxon>Neopterygii</taxon>
        <taxon>Teleostei</taxon>
        <taxon>Ostariophysi</taxon>
        <taxon>Cypriniformes</taxon>
        <taxon>Cyprinidae</taxon>
        <taxon>Labeoninae</taxon>
        <taxon>Labeonini</taxon>
        <taxon>Cirrhinus</taxon>
    </lineage>
</organism>
<keyword evidence="3" id="KW-0175">Coiled coil</keyword>
<feature type="region of interest" description="Disordered" evidence="4">
    <location>
        <begin position="1"/>
        <end position="25"/>
    </location>
</feature>
<name>A0ABR3NBY2_9TELE</name>
<dbReference type="InterPro" id="IPR006703">
    <property type="entry name" value="G_AIG1"/>
</dbReference>
<reference evidence="7 8" key="1">
    <citation type="submission" date="2023-09" db="EMBL/GenBank/DDBJ databases">
        <authorList>
            <person name="Wang M."/>
        </authorList>
    </citation>
    <scope>NUCLEOTIDE SEQUENCE [LARGE SCALE GENOMIC DNA]</scope>
    <source>
        <strain evidence="7">GT-2023</strain>
        <tissue evidence="7">Liver</tissue>
    </source>
</reference>
<keyword evidence="5" id="KW-0812">Transmembrane</keyword>
<sequence>MSSIIQPHRRNSKDVPPRMASHHDATLLNAGPPALYQLNTERKYIDENQKKVRRWTYGRRDRNKQNKVILMVGETGAGKTTIINTITNYLLGVKFEDEKLYQITEEEEDIEESLTQTSEITVYEVFVEENPTYLTIIDTPGYGNTEGYKKDREISEYLIRLFSEKDGIHYIDAVCFVMKASQNRLSGKELYIFHSVLSLFGRDIENNIGFLFTQSDGRPPRDAISAIKKAQFPCRKDGKKQPIHFLFNNQQKEKREKLCESVLKSAWEMGDESMAEFFTLLEENNRKSVQMTLDVLKERRQLEACVSNLKEQITEMELRMKELTEIQEAIKEQRDKIEKCEQFQFTVKTTVKEKIPTDDEWWWSKKQMCCNVCEENCHKNCWEDPSSCEVVKKNHCTVCTGKCHFSEHVRENKKYVLKTMTITMTFHELKLEFERTGEKPKTSFDKKIYENVANEHERNMKEIENKTETEKNLISDLKTIKNKKSKLLQEAYMTILRLSEISLKPDSVFTLQHLDFLISRLKEEGENEWVKNLEDLRKAGEELKNKGALRLVIDFTGKKINQFDNRVTAATTSSIHHHRRKSLDEPPEIIAGVIRLKDEFIELYERDHPQLQQCTERLCHIIKTFENRYSCATEGSKIAGWAGIGGVAGIVVGSAIAPFTLGAFFAATVVVVLVLAYAICVLLSARFISVSCSSDKRYQMSQLRNGIESERKEFEDKITPMAKKLKDIHEHSEKILGEQDVIRIEDVAELTKEMSETMLLISEIHGGFSFVFNMISVENTRTLNDMDKLAETPIDEEIDENSDDNDEAIKTEIIRAITECAPGIDAFVIVLKVDRFTKQEIEIVKKISEHCGEDTFKHAVVLFTHGEQLKGQTIEEFVQKSPKLQELVDKCGGRCHVIDNNYWKQCLHCPCSCGYKNNNFQVKNLLDTVNKMVQENGCFTNELMETAEQEIQKEMKNKNNDNLSSEERRETAKKNVFKKFLIRLAGVTTGTLVGAFLGIGVAVASVVALLKGTNSSIVSKGVSLGIAAAEAAAVVTGAAGGGAAAAAAAGGGAAVAAGGGAAAAAGVVAAKAGIVTAVGAAAAEAGVAVGAGIGAAAGAGIAAGVIAGTAALAGAVGGGITGYKAAEKAESVFESMRNAAKANLDNSKRVVAQAEQLPLNVRKKFQ</sequence>
<dbReference type="Pfam" id="PF04548">
    <property type="entry name" value="AIG1"/>
    <property type="match status" value="2"/>
</dbReference>